<dbReference type="OrthoDB" id="3649545at2759"/>
<sequence length="352" mass="40326">MLNLTNSNTDRTNRRIVEVTDYSAEKTSNNTSTSHKLNFKMGVHPQIVGQVPDMKLEELYQPTMVSITVVDGDESETFHIPRELICTRSDYFRATFKGQFSESKSLTTTLEETPIWTFKTFVGWLYTCRLVLPQTPTGLLGETGEAKDPTTWPFQTLFELSSSRSPLETDTPSFLSEIAFLYGNVPRASPLIRFICYDAAENLDENEALRDYQKQIIAVLGDVEIAFDIASDYKAACEASKRRSPDCRGSAGLFDFGISCDAHSVPPYAANHCLQKWCFWHEHEKDENDSEKTICAHRVENFEERLEAQYEESGRSELWEDRKGAWRRSMFTLTPSRSVRDFFDYGWVNLPF</sequence>
<comment type="caution">
    <text evidence="2">The sequence shown here is derived from an EMBL/GenBank/DDBJ whole genome shotgun (WGS) entry which is preliminary data.</text>
</comment>
<dbReference type="InterPro" id="IPR011333">
    <property type="entry name" value="SKP1/BTB/POZ_sf"/>
</dbReference>
<gene>
    <name evidence="2" type="ORF">CB0940_05083</name>
</gene>
<accession>A0A2G5HJE8</accession>
<dbReference type="Gene3D" id="3.30.710.10">
    <property type="entry name" value="Potassium Channel Kv1.1, Chain A"/>
    <property type="match status" value="1"/>
</dbReference>
<dbReference type="SUPFAM" id="SSF54695">
    <property type="entry name" value="POZ domain"/>
    <property type="match status" value="1"/>
</dbReference>
<protein>
    <recommendedName>
        <fullName evidence="1">BTB domain-containing protein</fullName>
    </recommendedName>
</protein>
<dbReference type="PROSITE" id="PS50097">
    <property type="entry name" value="BTB"/>
    <property type="match status" value="1"/>
</dbReference>
<evidence type="ECO:0000313" key="2">
    <source>
        <dbReference type="EMBL" id="PIA92659.1"/>
    </source>
</evidence>
<dbReference type="EMBL" id="LKMD01000105">
    <property type="protein sequence ID" value="PIA92659.1"/>
    <property type="molecule type" value="Genomic_DNA"/>
</dbReference>
<evidence type="ECO:0000313" key="3">
    <source>
        <dbReference type="Proteomes" id="UP000230605"/>
    </source>
</evidence>
<dbReference type="PANTHER" id="PTHR47843">
    <property type="entry name" value="BTB DOMAIN-CONTAINING PROTEIN-RELATED"/>
    <property type="match status" value="1"/>
</dbReference>
<dbReference type="CDD" id="cd18186">
    <property type="entry name" value="BTB_POZ_ZBTB_KLHL-like"/>
    <property type="match status" value="1"/>
</dbReference>
<dbReference type="InterPro" id="IPR000210">
    <property type="entry name" value="BTB/POZ_dom"/>
</dbReference>
<name>A0A2G5HJE8_CERBT</name>
<proteinExistence type="predicted"/>
<feature type="domain" description="BTB" evidence="1">
    <location>
        <begin position="65"/>
        <end position="134"/>
    </location>
</feature>
<dbReference type="Proteomes" id="UP000230605">
    <property type="component" value="Chromosome 4"/>
</dbReference>
<reference evidence="2 3" key="1">
    <citation type="submission" date="2015-10" db="EMBL/GenBank/DDBJ databases">
        <title>The cercosporin biosynthetic gene cluster was horizontally transferred to several fungal lineages and shown to be expanded in Cercospora beticola based on microsynteny with recipient genomes.</title>
        <authorList>
            <person name="De Jonge R."/>
            <person name="Ebert M.K."/>
            <person name="Suttle J.C."/>
            <person name="Jurick Ii W.M."/>
            <person name="Secor G.A."/>
            <person name="Thomma B.P."/>
            <person name="Van De Peer Y."/>
            <person name="Bolton M.D."/>
        </authorList>
    </citation>
    <scope>NUCLEOTIDE SEQUENCE [LARGE SCALE GENOMIC DNA]</scope>
    <source>
        <strain evidence="2 3">09-40</strain>
    </source>
</reference>
<dbReference type="PANTHER" id="PTHR47843:SF2">
    <property type="entry name" value="BTB DOMAIN-CONTAINING PROTEIN"/>
    <property type="match status" value="1"/>
</dbReference>
<dbReference type="AlphaFoldDB" id="A0A2G5HJE8"/>
<organism evidence="2 3">
    <name type="scientific">Cercospora beticola</name>
    <name type="common">Sugarbeet leaf spot fungus</name>
    <dbReference type="NCBI Taxonomy" id="122368"/>
    <lineage>
        <taxon>Eukaryota</taxon>
        <taxon>Fungi</taxon>
        <taxon>Dikarya</taxon>
        <taxon>Ascomycota</taxon>
        <taxon>Pezizomycotina</taxon>
        <taxon>Dothideomycetes</taxon>
        <taxon>Dothideomycetidae</taxon>
        <taxon>Mycosphaerellales</taxon>
        <taxon>Mycosphaerellaceae</taxon>
        <taxon>Cercospora</taxon>
    </lineage>
</organism>
<evidence type="ECO:0000259" key="1">
    <source>
        <dbReference type="PROSITE" id="PS50097"/>
    </source>
</evidence>
<dbReference type="Pfam" id="PF00651">
    <property type="entry name" value="BTB"/>
    <property type="match status" value="1"/>
</dbReference>